<proteinExistence type="predicted"/>
<feature type="chain" id="PRO_5012218587" description="Lipoprotein" evidence="1">
    <location>
        <begin position="32"/>
        <end position="114"/>
    </location>
</feature>
<evidence type="ECO:0000313" key="3">
    <source>
        <dbReference type="Proteomes" id="UP000198281"/>
    </source>
</evidence>
<feature type="signal peptide" evidence="1">
    <location>
        <begin position="1"/>
        <end position="31"/>
    </location>
</feature>
<dbReference type="AlphaFoldDB" id="A0A239KRY4"/>
<evidence type="ECO:0008006" key="4">
    <source>
        <dbReference type="Google" id="ProtNLM"/>
    </source>
</evidence>
<dbReference type="PROSITE" id="PS51257">
    <property type="entry name" value="PROKAR_LIPOPROTEIN"/>
    <property type="match status" value="1"/>
</dbReference>
<evidence type="ECO:0000256" key="1">
    <source>
        <dbReference type="SAM" id="SignalP"/>
    </source>
</evidence>
<protein>
    <recommendedName>
        <fullName evidence="4">Lipoprotein</fullName>
    </recommendedName>
</protein>
<gene>
    <name evidence="2" type="ORF">SAMN06295912_1575</name>
</gene>
<keyword evidence="3" id="KW-1185">Reference proteome</keyword>
<name>A0A239KRY4_9SPHN</name>
<reference evidence="3" key="1">
    <citation type="submission" date="2017-06" db="EMBL/GenBank/DDBJ databases">
        <authorList>
            <person name="Varghese N."/>
            <person name="Submissions S."/>
        </authorList>
    </citation>
    <scope>NUCLEOTIDE SEQUENCE [LARGE SCALE GENOMIC DNA]</scope>
    <source>
        <strain evidence="3">LNB2</strain>
    </source>
</reference>
<dbReference type="Proteomes" id="UP000198281">
    <property type="component" value="Unassembled WGS sequence"/>
</dbReference>
<organism evidence="2 3">
    <name type="scientific">Edaphosphingomonas laterariae</name>
    <dbReference type="NCBI Taxonomy" id="861865"/>
    <lineage>
        <taxon>Bacteria</taxon>
        <taxon>Pseudomonadati</taxon>
        <taxon>Pseudomonadota</taxon>
        <taxon>Alphaproteobacteria</taxon>
        <taxon>Sphingomonadales</taxon>
        <taxon>Rhizorhabdaceae</taxon>
        <taxon>Edaphosphingomonas</taxon>
    </lineage>
</organism>
<dbReference type="EMBL" id="FZOS01000057">
    <property type="protein sequence ID" value="SNT19974.1"/>
    <property type="molecule type" value="Genomic_DNA"/>
</dbReference>
<evidence type="ECO:0000313" key="2">
    <source>
        <dbReference type="EMBL" id="SNT19974.1"/>
    </source>
</evidence>
<accession>A0A239KRY4</accession>
<sequence>MGRALRRARMTAGPCGAGFVAACATMLAACAPGQPVGSGPSSPWPLADAPINVTCTLTAPSAEPCRSDAERQCKGEVRLLEVTVAETLPPPMADQASRRQHVYRATYGCTPGKR</sequence>
<keyword evidence="1" id="KW-0732">Signal</keyword>